<dbReference type="PROSITE" id="PS50104">
    <property type="entry name" value="TIR"/>
    <property type="match status" value="1"/>
</dbReference>
<dbReference type="RefSeq" id="WP_248476420.1">
    <property type="nucleotide sequence ID" value="NZ_JALPRF010000001.1"/>
</dbReference>
<dbReference type="Gene3D" id="3.40.50.10140">
    <property type="entry name" value="Toll/interleukin-1 receptor homology (TIR) domain"/>
    <property type="match status" value="1"/>
</dbReference>
<evidence type="ECO:0000313" key="3">
    <source>
        <dbReference type="Proteomes" id="UP001202180"/>
    </source>
</evidence>
<reference evidence="2 3" key="1">
    <citation type="submission" date="2022-04" db="EMBL/GenBank/DDBJ databases">
        <title>Spirosoma sp. strain RP8 genome sequencing and assembly.</title>
        <authorList>
            <person name="Jung Y."/>
        </authorList>
    </citation>
    <scope>NUCLEOTIDE SEQUENCE [LARGE SCALE GENOMIC DNA]</scope>
    <source>
        <strain evidence="2 3">RP8</strain>
    </source>
</reference>
<organism evidence="2 3">
    <name type="scientific">Spirosoma liriopis</name>
    <dbReference type="NCBI Taxonomy" id="2937440"/>
    <lineage>
        <taxon>Bacteria</taxon>
        <taxon>Pseudomonadati</taxon>
        <taxon>Bacteroidota</taxon>
        <taxon>Cytophagia</taxon>
        <taxon>Cytophagales</taxon>
        <taxon>Cytophagaceae</taxon>
        <taxon>Spirosoma</taxon>
    </lineage>
</organism>
<sequence>MNAFISYSHQDNQMLDMLHKHLAQLRRDKTIATWTDRLILAGGNLDNDISTSLENSQLFIALLSPDYIASNYCYEKEFQRALQMLSEGKIIIVPIILEPCDWQSTPFGKFKALPNDGKAVSTWENKNNAFLDITQNLRKLVSGNGSPAVVQTGEKLPASSMSRNYKVKKDFDSIQKIEFRQKTYQEITDYLKRYTEEVIQLDGIKVMTLGDTKTEFESLIVNRNKIETEARLKLSVKSDVQETSYSRMNSEGEINYTISTQGNRGSSKGFSLAFDDYHLFWKQVDHYSSRDNKELTAKEIADLIWDEWLETVGIL</sequence>
<feature type="domain" description="TIR" evidence="1">
    <location>
        <begin position="1"/>
        <end position="141"/>
    </location>
</feature>
<keyword evidence="2" id="KW-0675">Receptor</keyword>
<gene>
    <name evidence="2" type="ORF">M0L20_07950</name>
</gene>
<dbReference type="SMART" id="SM00255">
    <property type="entry name" value="TIR"/>
    <property type="match status" value="1"/>
</dbReference>
<dbReference type="Proteomes" id="UP001202180">
    <property type="component" value="Unassembled WGS sequence"/>
</dbReference>
<dbReference type="InterPro" id="IPR000157">
    <property type="entry name" value="TIR_dom"/>
</dbReference>
<proteinExistence type="predicted"/>
<dbReference type="EMBL" id="JALPRF010000001">
    <property type="protein sequence ID" value="MCK8491782.1"/>
    <property type="molecule type" value="Genomic_DNA"/>
</dbReference>
<protein>
    <submittedName>
        <fullName evidence="2">Toll/interleukin-1 receptor domain-containing protein</fullName>
    </submittedName>
</protein>
<name>A0ABT0HIS0_9BACT</name>
<accession>A0ABT0HIS0</accession>
<evidence type="ECO:0000259" key="1">
    <source>
        <dbReference type="PROSITE" id="PS50104"/>
    </source>
</evidence>
<keyword evidence="3" id="KW-1185">Reference proteome</keyword>
<evidence type="ECO:0000313" key="2">
    <source>
        <dbReference type="EMBL" id="MCK8491782.1"/>
    </source>
</evidence>
<dbReference type="SUPFAM" id="SSF52200">
    <property type="entry name" value="Toll/Interleukin receptor TIR domain"/>
    <property type="match status" value="1"/>
</dbReference>
<comment type="caution">
    <text evidence="2">The sequence shown here is derived from an EMBL/GenBank/DDBJ whole genome shotgun (WGS) entry which is preliminary data.</text>
</comment>
<dbReference type="Pfam" id="PF13676">
    <property type="entry name" value="TIR_2"/>
    <property type="match status" value="1"/>
</dbReference>
<dbReference type="InterPro" id="IPR035897">
    <property type="entry name" value="Toll_tir_struct_dom_sf"/>
</dbReference>